<accession>C6LTN2</accession>
<protein>
    <submittedName>
        <fullName evidence="1">Coatomer beta subunit</fullName>
    </submittedName>
</protein>
<dbReference type="EMBL" id="ACGJ01002272">
    <property type="protein sequence ID" value="EET00650.1"/>
    <property type="molecule type" value="Genomic_DNA"/>
</dbReference>
<proteinExistence type="predicted"/>
<name>C6LTN2_GIAIB</name>
<dbReference type="AlphaFoldDB" id="C6LTN2"/>
<dbReference type="VEuPathDB" id="GiardiaDB:GL50581_2128"/>
<dbReference type="OrthoDB" id="10261439at2759"/>
<comment type="caution">
    <text evidence="1">The sequence shown here is derived from an EMBL/GenBank/DDBJ whole genome shotgun (WGS) entry which is preliminary data.</text>
</comment>
<organism evidence="1 2">
    <name type="scientific">Giardia intestinalis (strain ATCC 50581 / GS clone H7)</name>
    <name type="common">Giardia lamblia</name>
    <dbReference type="NCBI Taxonomy" id="598745"/>
    <lineage>
        <taxon>Eukaryota</taxon>
        <taxon>Metamonada</taxon>
        <taxon>Diplomonadida</taxon>
        <taxon>Hexamitidae</taxon>
        <taxon>Giardiinae</taxon>
        <taxon>Giardia</taxon>
    </lineage>
</organism>
<reference evidence="1 2" key="1">
    <citation type="journal article" date="2009" name="PLoS Pathog.">
        <title>Draft genome sequencing of giardia intestinalis assemblage B isolate GS: is human giardiasis caused by two different species?</title>
        <authorList>
            <person name="Franzen O."/>
            <person name="Jerlstrom-Hultqvist J."/>
            <person name="Castro E."/>
            <person name="Sherwood E."/>
            <person name="Ankarklev J."/>
            <person name="Reiner D.S."/>
            <person name="Palm D."/>
            <person name="Andersson J.O."/>
            <person name="Andersson B."/>
            <person name="Svard S.G."/>
        </authorList>
    </citation>
    <scope>NUCLEOTIDE SEQUENCE [LARGE SCALE GENOMIC DNA]</scope>
    <source>
        <strain evidence="2">ATCC 50581 / GS clone H7</strain>
    </source>
</reference>
<gene>
    <name evidence="1" type="ORF">GL50581_2128</name>
</gene>
<evidence type="ECO:0000313" key="1">
    <source>
        <dbReference type="EMBL" id="EET00650.1"/>
    </source>
</evidence>
<sequence length="298" mass="32610">MLKIRLSLPCPADTFSQAVMRTLKCGYMQRRAHLACCYSASQRITKLSKRTLHYATAIFGSSITEKRLSDHWNEPTDNRRSLKGQMELNQAASCSTSPSALSSAPRKAAPVLSRAMSTVQFSILGASAERPAVTQETAILTRDFSLSDLCNVLLGLSTFQSSLEKELSFTTIFTKDTDFSLYTPSQVASSNTLGNDSAGKMYSSGSLGTVLQLSGDSERIHAEAVDQVSPFLRTLNVRFTQHNESALELLASLSLRVLRSANKVVNLEPYRLGHDKYILYVDNCEAGVIYGNIAAGFK</sequence>
<dbReference type="Proteomes" id="UP000002488">
    <property type="component" value="Unassembled WGS sequence"/>
</dbReference>
<evidence type="ECO:0000313" key="2">
    <source>
        <dbReference type="Proteomes" id="UP000002488"/>
    </source>
</evidence>